<reference evidence="1" key="1">
    <citation type="submission" date="2020-05" db="EMBL/GenBank/DDBJ databases">
        <authorList>
            <person name="Chiriac C."/>
            <person name="Salcher M."/>
            <person name="Ghai R."/>
            <person name="Kavagutti S V."/>
        </authorList>
    </citation>
    <scope>NUCLEOTIDE SEQUENCE</scope>
</reference>
<sequence length="225" mass="24499">MECVLLITDDDGVACVIATLIADYIFDAITEEVCGFALAFIAPLGSDDNYGWHLPNYIPSQAIRSKAFRSIRWRKVAHLSVKVSHDGFMTIGQDLLGGPPPTHIPSDGSDALFAVGMGADEVARAFPASPLPWAVLADEAWAQGRVLESYAFARTGYHRGLDLLRRNGWKGHGPVPWEHEGNRGWLRALHALGRAAGSIGESEEHDRCTLFLRDSSATAAEFLSK</sequence>
<dbReference type="Pfam" id="PF11349">
    <property type="entry name" value="DUF3151"/>
    <property type="match status" value="1"/>
</dbReference>
<accession>A0A6J7BK92</accession>
<name>A0A6J7BK92_9ZZZZ</name>
<proteinExistence type="predicted"/>
<organism evidence="1">
    <name type="scientific">freshwater metagenome</name>
    <dbReference type="NCBI Taxonomy" id="449393"/>
    <lineage>
        <taxon>unclassified sequences</taxon>
        <taxon>metagenomes</taxon>
        <taxon>ecological metagenomes</taxon>
    </lineage>
</organism>
<dbReference type="InterPro" id="IPR014487">
    <property type="entry name" value="DUF3151"/>
</dbReference>
<dbReference type="AlphaFoldDB" id="A0A6J7BK92"/>
<evidence type="ECO:0000313" key="1">
    <source>
        <dbReference type="EMBL" id="CAB4844633.1"/>
    </source>
</evidence>
<gene>
    <name evidence="1" type="ORF">UFOPK3266_01185</name>
</gene>
<dbReference type="EMBL" id="CAFBAA010000033">
    <property type="protein sequence ID" value="CAB4844633.1"/>
    <property type="molecule type" value="Genomic_DNA"/>
</dbReference>
<protein>
    <submittedName>
        <fullName evidence="1">Unannotated protein</fullName>
    </submittedName>
</protein>